<dbReference type="AlphaFoldDB" id="A0A0T6BV49"/>
<organism evidence="2 3">
    <name type="scientific">Bacillus glycinifermentans</name>
    <dbReference type="NCBI Taxonomy" id="1664069"/>
    <lineage>
        <taxon>Bacteria</taxon>
        <taxon>Bacillati</taxon>
        <taxon>Bacillota</taxon>
        <taxon>Bacilli</taxon>
        <taxon>Bacillales</taxon>
        <taxon>Bacillaceae</taxon>
        <taxon>Bacillus</taxon>
    </lineage>
</organism>
<dbReference type="Proteomes" id="UP000036168">
    <property type="component" value="Unassembled WGS sequence"/>
</dbReference>
<feature type="transmembrane region" description="Helical" evidence="1">
    <location>
        <begin position="14"/>
        <end position="32"/>
    </location>
</feature>
<evidence type="ECO:0000313" key="2">
    <source>
        <dbReference type="EMBL" id="KRT95509.1"/>
    </source>
</evidence>
<evidence type="ECO:0000256" key="1">
    <source>
        <dbReference type="SAM" id="Phobius"/>
    </source>
</evidence>
<dbReference type="EMBL" id="LECW02000002">
    <property type="protein sequence ID" value="KRT95509.1"/>
    <property type="molecule type" value="Genomic_DNA"/>
</dbReference>
<sequence length="66" mass="7658">MTKVDKEPKDIKEIIFRLLCSFEGLLSSWMTAPHKSMDAKMIILMSNGAPLLIFYNFTTYRTEMPI</sequence>
<proteinExistence type="predicted"/>
<comment type="caution">
    <text evidence="2">The sequence shown here is derived from an EMBL/GenBank/DDBJ whole genome shotgun (WGS) entry which is preliminary data.</text>
</comment>
<keyword evidence="1" id="KW-0812">Transmembrane</keyword>
<gene>
    <name evidence="2" type="ORF">AB447_209415</name>
</gene>
<name>A0A0T6BV49_9BACI</name>
<reference evidence="2 3" key="1">
    <citation type="journal article" date="2015" name="Int. J. Syst. Evol. Microbiol.">
        <title>Bacillus glycinifermentans sp. nov., isolated from fermented soybean paste.</title>
        <authorList>
            <person name="Kim S.J."/>
            <person name="Dunlap C.A."/>
            <person name="Kwon S.W."/>
            <person name="Rooney A.P."/>
        </authorList>
    </citation>
    <scope>NUCLEOTIDE SEQUENCE [LARGE SCALE GENOMIC DNA]</scope>
    <source>
        <strain evidence="2 3">GO-13</strain>
    </source>
</reference>
<keyword evidence="1" id="KW-1133">Transmembrane helix</keyword>
<accession>A0A0T6BV49</accession>
<feature type="transmembrane region" description="Helical" evidence="1">
    <location>
        <begin position="39"/>
        <end position="57"/>
    </location>
</feature>
<protein>
    <submittedName>
        <fullName evidence="2">Uncharacterized protein</fullName>
    </submittedName>
</protein>
<evidence type="ECO:0000313" key="3">
    <source>
        <dbReference type="Proteomes" id="UP000036168"/>
    </source>
</evidence>
<keyword evidence="1" id="KW-0472">Membrane</keyword>